<accession>A0A934UU73</accession>
<protein>
    <submittedName>
        <fullName evidence="2">DUF4166 domain-containing protein</fullName>
    </submittedName>
</protein>
<sequence length="216" mass="23923">MNARESVFTRVLGEEEVRRLRPEVFEYVAGPPRGDDDRGSHHGVGEGVFEIAGSPYRRLVALLRPFTGPDLLVSRYERNVPFTVVNRPLRLADGSLALAAERIFRFRSGEQRFVDVLYGGGPAGALRNVLGARGRIELELVCAVTAEGHLRMESRGTRLRVGRRSVRLPRLLSVLAEVEDGYDAARGVRTISAAVRNPVLGTVVEYRGSFTYAYRG</sequence>
<gene>
    <name evidence="2" type="ORF">JD276_05670</name>
</gene>
<dbReference type="RefSeq" id="WP_200114712.1">
    <property type="nucleotide sequence ID" value="NZ_JAEHOH010000006.1"/>
</dbReference>
<keyword evidence="3" id="KW-1185">Reference proteome</keyword>
<evidence type="ECO:0000259" key="1">
    <source>
        <dbReference type="Pfam" id="PF13761"/>
    </source>
</evidence>
<dbReference type="InterPro" id="IPR025311">
    <property type="entry name" value="DUF4166"/>
</dbReference>
<dbReference type="EMBL" id="JAEHOH010000006">
    <property type="protein sequence ID" value="MBK0418520.1"/>
    <property type="molecule type" value="Genomic_DNA"/>
</dbReference>
<feature type="domain" description="DUF4166" evidence="1">
    <location>
        <begin position="42"/>
        <end position="210"/>
    </location>
</feature>
<organism evidence="2 3">
    <name type="scientific">Leucobacter chromiisoli</name>
    <dbReference type="NCBI Taxonomy" id="2796471"/>
    <lineage>
        <taxon>Bacteria</taxon>
        <taxon>Bacillati</taxon>
        <taxon>Actinomycetota</taxon>
        <taxon>Actinomycetes</taxon>
        <taxon>Micrococcales</taxon>
        <taxon>Microbacteriaceae</taxon>
        <taxon>Leucobacter</taxon>
    </lineage>
</organism>
<evidence type="ECO:0000313" key="2">
    <source>
        <dbReference type="EMBL" id="MBK0418520.1"/>
    </source>
</evidence>
<proteinExistence type="predicted"/>
<reference evidence="2" key="1">
    <citation type="submission" date="2020-12" db="EMBL/GenBank/DDBJ databases">
        <title>Leucobacter sp. CAS1, isolated from Chromium sludge.</title>
        <authorList>
            <person name="Xu Z."/>
        </authorList>
    </citation>
    <scope>NUCLEOTIDE SEQUENCE</scope>
    <source>
        <strain evidence="2">CSA1</strain>
    </source>
</reference>
<dbReference type="Pfam" id="PF13761">
    <property type="entry name" value="DUF4166"/>
    <property type="match status" value="1"/>
</dbReference>
<name>A0A934UU73_9MICO</name>
<dbReference type="AlphaFoldDB" id="A0A934UU73"/>
<dbReference type="Proteomes" id="UP000608530">
    <property type="component" value="Unassembled WGS sequence"/>
</dbReference>
<evidence type="ECO:0000313" key="3">
    <source>
        <dbReference type="Proteomes" id="UP000608530"/>
    </source>
</evidence>
<comment type="caution">
    <text evidence="2">The sequence shown here is derived from an EMBL/GenBank/DDBJ whole genome shotgun (WGS) entry which is preliminary data.</text>
</comment>